<evidence type="ECO:0000313" key="14">
    <source>
        <dbReference type="EnsemblMetazoa" id="BGLB001789-PB"/>
    </source>
</evidence>
<reference evidence="14" key="1">
    <citation type="submission" date="2020-05" db="UniProtKB">
        <authorList>
            <consortium name="EnsemblMetazoa"/>
        </authorList>
    </citation>
    <scope>IDENTIFICATION</scope>
    <source>
        <strain evidence="14">BB02</strain>
    </source>
</reference>
<protein>
    <recommendedName>
        <fullName evidence="9">Membrane protein BRI3</fullName>
    </recommendedName>
    <alternativeName>
        <fullName evidence="10">Brain protein I3</fullName>
    </alternativeName>
</protein>
<dbReference type="GO" id="GO:0005765">
    <property type="term" value="C:lysosomal membrane"/>
    <property type="evidence" value="ECO:0007669"/>
    <property type="project" value="UniProtKB-SubCell"/>
</dbReference>
<dbReference type="EnsemblMetazoa" id="BGLB001789-RB">
    <property type="protein sequence ID" value="BGLB001789-PB"/>
    <property type="gene ID" value="BGLB001789"/>
</dbReference>
<dbReference type="OrthoDB" id="2564984at2759"/>
<keyword evidence="16" id="KW-1185">Reference proteome</keyword>
<dbReference type="PANTHER" id="PTHR13551">
    <property type="entry name" value="BRAIN PROTEIN I3"/>
    <property type="match status" value="1"/>
</dbReference>
<dbReference type="AlphaFoldDB" id="A0A2C9JFH3"/>
<evidence type="ECO:0000313" key="15">
    <source>
        <dbReference type="Proteomes" id="UP000076420"/>
    </source>
</evidence>
<evidence type="ECO:0000256" key="7">
    <source>
        <dbReference type="ARBA" id="ARBA00023136"/>
    </source>
</evidence>
<dbReference type="PANTHER" id="PTHR13551:SF1">
    <property type="entry name" value="MEMBRANE PROTEIN BRI3"/>
    <property type="match status" value="1"/>
</dbReference>
<dbReference type="RefSeq" id="XP_013069967.1">
    <property type="nucleotide sequence ID" value="XM_013214513.2"/>
</dbReference>
<comment type="similarity">
    <text evidence="3">Belongs to the BRI3 family.</text>
</comment>
<evidence type="ECO:0000256" key="2">
    <source>
        <dbReference type="ARBA" id="ARBA00004556"/>
    </source>
</evidence>
<feature type="region of interest" description="Disordered" evidence="12">
    <location>
        <begin position="1"/>
        <end position="77"/>
    </location>
</feature>
<evidence type="ECO:0000313" key="18">
    <source>
        <dbReference type="RefSeq" id="XP_013069974.1"/>
    </source>
</evidence>
<keyword evidence="5 13" id="KW-0812">Transmembrane</keyword>
<evidence type="ECO:0000256" key="8">
    <source>
        <dbReference type="ARBA" id="ARBA00023228"/>
    </source>
</evidence>
<reference evidence="17 18" key="2">
    <citation type="submission" date="2025-04" db="UniProtKB">
        <authorList>
            <consortium name="RefSeq"/>
        </authorList>
    </citation>
    <scope>IDENTIFICATION</scope>
</reference>
<keyword evidence="8" id="KW-0458">Lysosome</keyword>
<keyword evidence="4" id="KW-0963">Cytoplasm</keyword>
<dbReference type="InterPro" id="IPR019317">
    <property type="entry name" value="BRI3"/>
</dbReference>
<accession>A0A2C9JFH3</accession>
<dbReference type="GeneID" id="106057345"/>
<dbReference type="OMA" id="NCGAMFG"/>
<evidence type="ECO:0000256" key="4">
    <source>
        <dbReference type="ARBA" id="ARBA00022490"/>
    </source>
</evidence>
<keyword evidence="7 13" id="KW-0472">Membrane</keyword>
<evidence type="ECO:0000313" key="17">
    <source>
        <dbReference type="RefSeq" id="XP_013069967.1"/>
    </source>
</evidence>
<organism evidence="14 15">
    <name type="scientific">Biomphalaria glabrata</name>
    <name type="common">Bloodfluke planorb</name>
    <name type="synonym">Freshwater snail</name>
    <dbReference type="NCBI Taxonomy" id="6526"/>
    <lineage>
        <taxon>Eukaryota</taxon>
        <taxon>Metazoa</taxon>
        <taxon>Spiralia</taxon>
        <taxon>Lophotrochozoa</taxon>
        <taxon>Mollusca</taxon>
        <taxon>Gastropoda</taxon>
        <taxon>Heterobranchia</taxon>
        <taxon>Euthyneura</taxon>
        <taxon>Panpulmonata</taxon>
        <taxon>Hygrophila</taxon>
        <taxon>Lymnaeoidea</taxon>
        <taxon>Planorbidae</taxon>
        <taxon>Biomphalaria</taxon>
    </lineage>
</organism>
<dbReference type="Pfam" id="PF10164">
    <property type="entry name" value="BRI3"/>
    <property type="match status" value="1"/>
</dbReference>
<keyword evidence="6 13" id="KW-1133">Transmembrane helix</keyword>
<dbReference type="EnsemblMetazoa" id="BGLB001789-RC">
    <property type="protein sequence ID" value="BGLB001789-PC"/>
    <property type="gene ID" value="BGLB001789"/>
</dbReference>
<name>A0A2C9JFH3_BIOGL</name>
<evidence type="ECO:0000256" key="6">
    <source>
        <dbReference type="ARBA" id="ARBA00022989"/>
    </source>
</evidence>
<evidence type="ECO:0000256" key="9">
    <source>
        <dbReference type="ARBA" id="ARBA00035284"/>
    </source>
</evidence>
<evidence type="ECO:0000256" key="5">
    <source>
        <dbReference type="ARBA" id="ARBA00022692"/>
    </source>
</evidence>
<sequence length="148" mass="15559">MSAPAAPPTYNETMQQNPSLPAGAYQPSYGTVNPPPAGGYQQPHYPPSGSAYPPPPPPGSYDNKGYPSQPMGYPSGSVPSYHTSNVVIQSPTQQVVLVGGCPACRVGILEDDFTCLGVLCAILFFPIGLLCCLAMRQRRCNHCGAVFG</sequence>
<evidence type="ECO:0000256" key="10">
    <source>
        <dbReference type="ARBA" id="ARBA00035449"/>
    </source>
</evidence>
<dbReference type="VEuPathDB" id="VectorBase:BGLAX_048674"/>
<feature type="compositionally biased region" description="Polar residues" evidence="12">
    <location>
        <begin position="10"/>
        <end position="19"/>
    </location>
</feature>
<comment type="subunit">
    <text evidence="11">Interacts with BRI3BP. Interacts with MGAT1 and IFITM3.</text>
</comment>
<dbReference type="RefSeq" id="XP_013069974.1">
    <property type="nucleotide sequence ID" value="XM_013214520.2"/>
</dbReference>
<feature type="transmembrane region" description="Helical" evidence="13">
    <location>
        <begin position="116"/>
        <end position="135"/>
    </location>
</feature>
<evidence type="ECO:0000256" key="13">
    <source>
        <dbReference type="SAM" id="Phobius"/>
    </source>
</evidence>
<evidence type="ECO:0000256" key="11">
    <source>
        <dbReference type="ARBA" id="ARBA00046593"/>
    </source>
</evidence>
<evidence type="ECO:0000313" key="16">
    <source>
        <dbReference type="Proteomes" id="UP001165740"/>
    </source>
</evidence>
<dbReference type="KEGG" id="bgt:106057345"/>
<dbReference type="Proteomes" id="UP001165740">
    <property type="component" value="Chromosome 2"/>
</dbReference>
<proteinExistence type="inferred from homology"/>
<comment type="subcellular location">
    <subcellularLocation>
        <location evidence="2">Cytoplasm</location>
        <location evidence="2">Perinuclear region</location>
    </subcellularLocation>
    <subcellularLocation>
        <location evidence="1">Lysosome membrane</location>
        <topology evidence="1">Multi-pass membrane protein</topology>
    </subcellularLocation>
</comment>
<evidence type="ECO:0000256" key="3">
    <source>
        <dbReference type="ARBA" id="ARBA00008090"/>
    </source>
</evidence>
<dbReference type="GO" id="GO:0048471">
    <property type="term" value="C:perinuclear region of cytoplasm"/>
    <property type="evidence" value="ECO:0007669"/>
    <property type="project" value="UniProtKB-SubCell"/>
</dbReference>
<gene>
    <name evidence="14" type="primary">106057345</name>
    <name evidence="17 18" type="synonym">LOC106057345</name>
</gene>
<evidence type="ECO:0000256" key="12">
    <source>
        <dbReference type="SAM" id="MobiDB-lite"/>
    </source>
</evidence>
<dbReference type="VEuPathDB" id="VectorBase:BGLB001789"/>
<evidence type="ECO:0000256" key="1">
    <source>
        <dbReference type="ARBA" id="ARBA00004155"/>
    </source>
</evidence>
<dbReference type="Proteomes" id="UP000076420">
    <property type="component" value="Unassembled WGS sequence"/>
</dbReference>